<comment type="caution">
    <text evidence="1">The sequence shown here is derived from an EMBL/GenBank/DDBJ whole genome shotgun (WGS) entry which is preliminary data.</text>
</comment>
<reference evidence="1 2" key="1">
    <citation type="submission" date="2010-02" db="EMBL/GenBank/DDBJ databases">
        <authorList>
            <person name="Weinstock G."/>
            <person name="Sodergren E."/>
            <person name="Clifton S."/>
            <person name="Fulton L."/>
            <person name="Fulton B."/>
            <person name="Courtney L."/>
            <person name="Fronick C."/>
            <person name="Harrison M."/>
            <person name="Strong C."/>
            <person name="Farmer C."/>
            <person name="Delahaunty K."/>
            <person name="Markovic C."/>
            <person name="Hall O."/>
            <person name="Minx P."/>
            <person name="Tomlinson C."/>
            <person name="Mitreva M."/>
            <person name="Nelson J."/>
            <person name="Hou S."/>
            <person name="Wollam A."/>
            <person name="Pepin K.H."/>
            <person name="Johnson M."/>
            <person name="Bhonagiri V."/>
            <person name="Zhang X."/>
            <person name="Suruliraj S."/>
            <person name="Warren W."/>
            <person name="Chinwalla A."/>
            <person name="Mardis E.R."/>
            <person name="Wilson R.K."/>
        </authorList>
    </citation>
    <scope>NUCLEOTIDE SEQUENCE [LARGE SCALE GENOMIC DNA]</scope>
    <source>
        <strain evidence="1 2">ATCC 23685</strain>
    </source>
</reference>
<dbReference type="Proteomes" id="UP000003692">
    <property type="component" value="Unassembled WGS sequence"/>
</dbReference>
<evidence type="ECO:0000313" key="2">
    <source>
        <dbReference type="Proteomes" id="UP000003692"/>
    </source>
</evidence>
<protein>
    <submittedName>
        <fullName evidence="1">Uncharacterized protein</fullName>
    </submittedName>
</protein>
<dbReference type="EMBL" id="ADGK01000036">
    <property type="protein sequence ID" value="EFE24052.1"/>
    <property type="molecule type" value="Genomic_DNA"/>
</dbReference>
<organism evidence="1 2">
    <name type="scientific">Edwardsiella tarda ATCC 23685</name>
    <dbReference type="NCBI Taxonomy" id="500638"/>
    <lineage>
        <taxon>Bacteria</taxon>
        <taxon>Pseudomonadati</taxon>
        <taxon>Pseudomonadota</taxon>
        <taxon>Gammaproteobacteria</taxon>
        <taxon>Enterobacterales</taxon>
        <taxon>Hafniaceae</taxon>
        <taxon>Edwardsiella</taxon>
    </lineage>
</organism>
<name>D4F2F5_EDWTA</name>
<gene>
    <name evidence="1" type="ORF">EDWATA_00904</name>
</gene>
<accession>D4F2F5</accession>
<dbReference type="HOGENOM" id="CLU_3079343_0_0_6"/>
<sequence length="52" mass="5726">MKTVDRRVLPFLSLATIREKNVFCVPLCALSRTMPRRGAGISRPGVRLVDGA</sequence>
<dbReference type="AlphaFoldDB" id="D4F2F5"/>
<proteinExistence type="predicted"/>
<evidence type="ECO:0000313" key="1">
    <source>
        <dbReference type="EMBL" id="EFE24052.1"/>
    </source>
</evidence>